<evidence type="ECO:0000313" key="5">
    <source>
        <dbReference type="EMBL" id="MDP0398882.1"/>
    </source>
</evidence>
<dbReference type="Proteomes" id="UP001178281">
    <property type="component" value="Unassembled WGS sequence"/>
</dbReference>
<evidence type="ECO:0000256" key="2">
    <source>
        <dbReference type="ARBA" id="ARBA00023125"/>
    </source>
</evidence>
<dbReference type="InterPro" id="IPR010982">
    <property type="entry name" value="Lambda_DNA-bd_dom_sf"/>
</dbReference>
<evidence type="ECO:0000313" key="6">
    <source>
        <dbReference type="Proteomes" id="UP001178281"/>
    </source>
</evidence>
<evidence type="ECO:0000256" key="3">
    <source>
        <dbReference type="ARBA" id="ARBA00023163"/>
    </source>
</evidence>
<dbReference type="Gene3D" id="3.40.50.2300">
    <property type="match status" value="2"/>
</dbReference>
<dbReference type="Pfam" id="PF00356">
    <property type="entry name" value="LacI"/>
    <property type="match status" value="1"/>
</dbReference>
<comment type="caution">
    <text evidence="5">The sequence shown here is derived from an EMBL/GenBank/DDBJ whole genome shotgun (WGS) entry which is preliminary data.</text>
</comment>
<dbReference type="SUPFAM" id="SSF53822">
    <property type="entry name" value="Periplasmic binding protein-like I"/>
    <property type="match status" value="1"/>
</dbReference>
<dbReference type="AlphaFoldDB" id="A0AA90NAG9"/>
<protein>
    <submittedName>
        <fullName evidence="5">LacI family DNA-binding transcriptional regulator</fullName>
    </submittedName>
</protein>
<keyword evidence="3" id="KW-0804">Transcription</keyword>
<accession>A0AA90NAG9</accession>
<gene>
    <name evidence="5" type="ORF">Q7X28_13190</name>
</gene>
<sequence>MLEHMRARPTLRDVAAAAGVGLATASRALSPNWNEHEVRPATRARILKAAADIGYRPSAMARALKTDSFRAVSVLLPPVLWAWWENAVQAATEEAEKDGYSVLAHALPTNITPGDAIRRLRHVPSEGIVIFGGADDEDVAAAARELSRPIVAIDDTSFITHIPTISVDNVGGAEMGTGHLIDSGRRNLLYIGYEPTFRFSEERFDGFQRAIAASPHDVAYRSLRSLNHGAALDTQPQVEALLDTSPLIDGIFCEADEHGPGLVRSLRRRGYAIPDDVAIVSFNGHAPARHTDPPLTSVRQPFEAIGEEAYRLVVSLIKGAEVPTVRRELTPELDLRASAPAVRSD</sequence>
<feature type="domain" description="HTH lacI-type" evidence="4">
    <location>
        <begin position="9"/>
        <end position="66"/>
    </location>
</feature>
<dbReference type="InterPro" id="IPR000843">
    <property type="entry name" value="HTH_LacI"/>
</dbReference>
<name>A0AA90NAG9_9ACTN</name>
<dbReference type="GO" id="GO:0000976">
    <property type="term" value="F:transcription cis-regulatory region binding"/>
    <property type="evidence" value="ECO:0007669"/>
    <property type="project" value="TreeGrafter"/>
</dbReference>
<evidence type="ECO:0000259" key="4">
    <source>
        <dbReference type="PROSITE" id="PS50932"/>
    </source>
</evidence>
<dbReference type="CDD" id="cd01392">
    <property type="entry name" value="HTH_LacI"/>
    <property type="match status" value="1"/>
</dbReference>
<dbReference type="PROSITE" id="PS50932">
    <property type="entry name" value="HTH_LACI_2"/>
    <property type="match status" value="1"/>
</dbReference>
<dbReference type="PANTHER" id="PTHR30146">
    <property type="entry name" value="LACI-RELATED TRANSCRIPTIONAL REPRESSOR"/>
    <property type="match status" value="1"/>
</dbReference>
<dbReference type="GO" id="GO:0003700">
    <property type="term" value="F:DNA-binding transcription factor activity"/>
    <property type="evidence" value="ECO:0007669"/>
    <property type="project" value="TreeGrafter"/>
</dbReference>
<dbReference type="Gene3D" id="1.10.260.40">
    <property type="entry name" value="lambda repressor-like DNA-binding domains"/>
    <property type="match status" value="1"/>
</dbReference>
<dbReference type="PANTHER" id="PTHR30146:SF109">
    <property type="entry name" value="HTH-TYPE TRANSCRIPTIONAL REGULATOR GALS"/>
    <property type="match status" value="1"/>
</dbReference>
<keyword evidence="1" id="KW-0805">Transcription regulation</keyword>
<reference evidence="5" key="1">
    <citation type="submission" date="2023-08" db="EMBL/GenBank/DDBJ databases">
        <title>The draft genome of Tsukamurella strandjordii strain 050030.</title>
        <authorList>
            <person name="Zhao F."/>
            <person name="Feng Y."/>
            <person name="Zong Z."/>
        </authorList>
    </citation>
    <scope>NUCLEOTIDE SEQUENCE</scope>
    <source>
        <strain evidence="5">050030</strain>
    </source>
</reference>
<dbReference type="SUPFAM" id="SSF47413">
    <property type="entry name" value="lambda repressor-like DNA-binding domains"/>
    <property type="match status" value="1"/>
</dbReference>
<proteinExistence type="predicted"/>
<dbReference type="EMBL" id="JAUTIX010000004">
    <property type="protein sequence ID" value="MDP0398882.1"/>
    <property type="molecule type" value="Genomic_DNA"/>
</dbReference>
<keyword evidence="2 5" id="KW-0238">DNA-binding</keyword>
<dbReference type="RefSeq" id="WP_305111633.1">
    <property type="nucleotide sequence ID" value="NZ_JAUTIX010000004.1"/>
</dbReference>
<organism evidence="5 6">
    <name type="scientific">Tsukamurella strandjordii</name>
    <dbReference type="NCBI Taxonomy" id="147577"/>
    <lineage>
        <taxon>Bacteria</taxon>
        <taxon>Bacillati</taxon>
        <taxon>Actinomycetota</taxon>
        <taxon>Actinomycetes</taxon>
        <taxon>Mycobacteriales</taxon>
        <taxon>Tsukamurellaceae</taxon>
        <taxon>Tsukamurella</taxon>
    </lineage>
</organism>
<dbReference type="InterPro" id="IPR028082">
    <property type="entry name" value="Peripla_BP_I"/>
</dbReference>
<dbReference type="CDD" id="cd06267">
    <property type="entry name" value="PBP1_LacI_sugar_binding-like"/>
    <property type="match status" value="1"/>
</dbReference>
<keyword evidence="6" id="KW-1185">Reference proteome</keyword>
<dbReference type="SMART" id="SM00354">
    <property type="entry name" value="HTH_LACI"/>
    <property type="match status" value="1"/>
</dbReference>
<dbReference type="Pfam" id="PF13377">
    <property type="entry name" value="Peripla_BP_3"/>
    <property type="match status" value="1"/>
</dbReference>
<evidence type="ECO:0000256" key="1">
    <source>
        <dbReference type="ARBA" id="ARBA00023015"/>
    </source>
</evidence>
<dbReference type="InterPro" id="IPR046335">
    <property type="entry name" value="LacI/GalR-like_sensor"/>
</dbReference>